<accession>A0A136PVZ1</accession>
<dbReference type="AlphaFoldDB" id="A0A136PVZ1"/>
<comment type="caution">
    <text evidence="2">The sequence shown here is derived from an EMBL/GenBank/DDBJ whole genome shotgun (WGS) entry which is preliminary data.</text>
</comment>
<reference evidence="2 3" key="1">
    <citation type="submission" date="2016-01" db="EMBL/GenBank/DDBJ databases">
        <title>Whole genome sequence and analysis of Micromonospora rosaria DSM 803, which can produce antibacterial substance rosamicin.</title>
        <authorList>
            <person name="Yang H."/>
            <person name="He X."/>
            <person name="Zhu D."/>
        </authorList>
    </citation>
    <scope>NUCLEOTIDE SEQUENCE [LARGE SCALE GENOMIC DNA]</scope>
    <source>
        <strain evidence="2 3">DSM 803</strain>
    </source>
</reference>
<feature type="compositionally biased region" description="Pro residues" evidence="1">
    <location>
        <begin position="179"/>
        <end position="188"/>
    </location>
</feature>
<proteinExistence type="predicted"/>
<sequence length="188" mass="18933">MPPITAHWHRRVSRGATRGQLGELDNDAGTDARHGVTAVDPICDAGAWEVVVTGVELILAALATGAAAGVSTAANSAVADTYAALKGRLSRLLARRGSDVGVLDAEAEVTPVRLGVALAVCGADADQEVLATAQRLLDLAGADVAGRGDRFRVDTNFGAVGTFHAPVTITNQAPGGGRPGPPAEPGTA</sequence>
<name>A0A136PVZ1_9ACTN</name>
<gene>
    <name evidence="2" type="ORF">AWW66_08400</name>
</gene>
<evidence type="ECO:0000256" key="1">
    <source>
        <dbReference type="SAM" id="MobiDB-lite"/>
    </source>
</evidence>
<organism evidence="2 3">
    <name type="scientific">Micromonospora rosaria</name>
    <dbReference type="NCBI Taxonomy" id="47874"/>
    <lineage>
        <taxon>Bacteria</taxon>
        <taxon>Bacillati</taxon>
        <taxon>Actinomycetota</taxon>
        <taxon>Actinomycetes</taxon>
        <taxon>Micromonosporales</taxon>
        <taxon>Micromonosporaceae</taxon>
        <taxon>Micromonospora</taxon>
    </lineage>
</organism>
<evidence type="ECO:0000313" key="2">
    <source>
        <dbReference type="EMBL" id="KXK62454.1"/>
    </source>
</evidence>
<evidence type="ECO:0000313" key="3">
    <source>
        <dbReference type="Proteomes" id="UP000070620"/>
    </source>
</evidence>
<feature type="region of interest" description="Disordered" evidence="1">
    <location>
        <begin position="168"/>
        <end position="188"/>
    </location>
</feature>
<dbReference type="Proteomes" id="UP000070620">
    <property type="component" value="Unassembled WGS sequence"/>
</dbReference>
<dbReference type="EMBL" id="LRQV01000019">
    <property type="protein sequence ID" value="KXK62454.1"/>
    <property type="molecule type" value="Genomic_DNA"/>
</dbReference>
<keyword evidence="3" id="KW-1185">Reference proteome</keyword>
<evidence type="ECO:0008006" key="4">
    <source>
        <dbReference type="Google" id="ProtNLM"/>
    </source>
</evidence>
<protein>
    <recommendedName>
        <fullName evidence="4">RHIM domain-containing protein</fullName>
    </recommendedName>
</protein>